<dbReference type="NCBIfam" id="TIGR00254">
    <property type="entry name" value="GGDEF"/>
    <property type="match status" value="1"/>
</dbReference>
<dbReference type="InterPro" id="IPR035919">
    <property type="entry name" value="EAL_sf"/>
</dbReference>
<keyword evidence="1" id="KW-1133">Transmembrane helix</keyword>
<dbReference type="CDD" id="cd06225">
    <property type="entry name" value="HAMP"/>
    <property type="match status" value="1"/>
</dbReference>
<sequence>MKSRPFWRSLGGRIVLVFVALLLAVQGVSLLLTRLGIERSARGLIDVRLSHGEALLREQLSQRGELLQAAAATVGADYGLLSTLQGEVDADTVRSALEDKLGRLRPARLAAVLDRQGRLLAAVGPQAAALAQQAARLDDGRWQEARLVRLGELPSQVVKVPIGQRGEAPSGWLLAAVPLADLLPELARLAQAELSLIGPQQVLASTLSPARGTAALAPLLRVGPAAQELTLSGAALEVRRVELPALGDTAVPMVLSLSIDEAVRPYEGLQGSLLLVSGLGLGLFALGSLLTARRLTAPMQGLVDATRRLGRGDYATPVAAVASDDEMAELAQAFEGMRQGIAERTEHIRQLAFWDTLTGLPNRSQFEDEAGRLLPGDGGAALLMLNIDRLERVNQVLGRAAGDQVLRQVAQRLRALALDLPERHPLVARLGGDEFALLLPGADLARAREVARLVQRQLTEQALVLDGSTVDLSAGIGIAVAPLHAADTETLLARALLALTECKRRTAGMLVYDPSIDAGSAQTLSLLGELRQAIRGQELRLYLQPKLRLGDDQVVAAEALVRWQHPQRGLVPPVQFIPFAEETGFIHELTLWVVDEAARQAALLRAQGLSPRISVNLSAHDLMKPELQQRLRTALQRHGAEPSWLCLEITESAIAHDPQRALQTLHALKAEGFRLSIDDFGAGQTSLAQLIDLPVDELKLDMLFVRTMDQDADKASMVGALVRMGHDLRLSVVAEGVENAAILQRLRALGCDEAQGWHIGKPMPAEELPSWLQARALLASVQRA</sequence>
<keyword evidence="1" id="KW-0472">Membrane</keyword>
<dbReference type="CDD" id="cd01949">
    <property type="entry name" value="GGDEF"/>
    <property type="match status" value="1"/>
</dbReference>
<organism evidence="5 6">
    <name type="scientific">Ideonella alba</name>
    <dbReference type="NCBI Taxonomy" id="2824118"/>
    <lineage>
        <taxon>Bacteria</taxon>
        <taxon>Pseudomonadati</taxon>
        <taxon>Pseudomonadota</taxon>
        <taxon>Betaproteobacteria</taxon>
        <taxon>Burkholderiales</taxon>
        <taxon>Sphaerotilaceae</taxon>
        <taxon>Ideonella</taxon>
    </lineage>
</organism>
<feature type="domain" description="HAMP" evidence="3">
    <location>
        <begin position="293"/>
        <end position="346"/>
    </location>
</feature>
<dbReference type="PROSITE" id="PS50883">
    <property type="entry name" value="EAL"/>
    <property type="match status" value="1"/>
</dbReference>
<evidence type="ECO:0000259" key="3">
    <source>
        <dbReference type="PROSITE" id="PS50885"/>
    </source>
</evidence>
<comment type="caution">
    <text evidence="5">The sequence shown here is derived from an EMBL/GenBank/DDBJ whole genome shotgun (WGS) entry which is preliminary data.</text>
</comment>
<dbReference type="AlphaFoldDB" id="A0A940YBC6"/>
<keyword evidence="6" id="KW-1185">Reference proteome</keyword>
<proteinExistence type="predicted"/>
<dbReference type="InterPro" id="IPR001633">
    <property type="entry name" value="EAL_dom"/>
</dbReference>
<feature type="domain" description="EAL" evidence="2">
    <location>
        <begin position="523"/>
        <end position="776"/>
    </location>
</feature>
<dbReference type="GO" id="GO:0016020">
    <property type="term" value="C:membrane"/>
    <property type="evidence" value="ECO:0007669"/>
    <property type="project" value="InterPro"/>
</dbReference>
<evidence type="ECO:0000313" key="6">
    <source>
        <dbReference type="Proteomes" id="UP000676246"/>
    </source>
</evidence>
<reference evidence="5 6" key="1">
    <citation type="submission" date="2021-04" db="EMBL/GenBank/DDBJ databases">
        <title>The genome sequence of Ideonella sp. 3Y2.</title>
        <authorList>
            <person name="Liu Y."/>
        </authorList>
    </citation>
    <scope>NUCLEOTIDE SEQUENCE [LARGE SCALE GENOMIC DNA]</scope>
    <source>
        <strain evidence="5 6">3Y2</strain>
    </source>
</reference>
<dbReference type="SMART" id="SM00052">
    <property type="entry name" value="EAL"/>
    <property type="match status" value="1"/>
</dbReference>
<dbReference type="SUPFAM" id="SSF158472">
    <property type="entry name" value="HAMP domain-like"/>
    <property type="match status" value="1"/>
</dbReference>
<feature type="domain" description="GGDEF" evidence="4">
    <location>
        <begin position="378"/>
        <end position="514"/>
    </location>
</feature>
<evidence type="ECO:0000256" key="1">
    <source>
        <dbReference type="SAM" id="Phobius"/>
    </source>
</evidence>
<dbReference type="RefSeq" id="WP_210857078.1">
    <property type="nucleotide sequence ID" value="NZ_JAGQDD010000028.1"/>
</dbReference>
<dbReference type="Gene3D" id="3.30.70.270">
    <property type="match status" value="1"/>
</dbReference>
<dbReference type="PROSITE" id="PS50885">
    <property type="entry name" value="HAMP"/>
    <property type="match status" value="1"/>
</dbReference>
<dbReference type="SUPFAM" id="SSF55073">
    <property type="entry name" value="Nucleotide cyclase"/>
    <property type="match status" value="1"/>
</dbReference>
<keyword evidence="1" id="KW-0812">Transmembrane</keyword>
<dbReference type="Pfam" id="PF00672">
    <property type="entry name" value="HAMP"/>
    <property type="match status" value="1"/>
</dbReference>
<name>A0A940YBC6_9BURK</name>
<dbReference type="Pfam" id="PF00563">
    <property type="entry name" value="EAL"/>
    <property type="match status" value="1"/>
</dbReference>
<dbReference type="InterPro" id="IPR003660">
    <property type="entry name" value="HAMP_dom"/>
</dbReference>
<dbReference type="SMART" id="SM00267">
    <property type="entry name" value="GGDEF"/>
    <property type="match status" value="1"/>
</dbReference>
<gene>
    <name evidence="5" type="ORF">KAK03_23300</name>
</gene>
<dbReference type="InterPro" id="IPR043128">
    <property type="entry name" value="Rev_trsase/Diguanyl_cyclase"/>
</dbReference>
<evidence type="ECO:0000313" key="5">
    <source>
        <dbReference type="EMBL" id="MBQ0933412.1"/>
    </source>
</evidence>
<dbReference type="PROSITE" id="PS50887">
    <property type="entry name" value="GGDEF"/>
    <property type="match status" value="1"/>
</dbReference>
<dbReference type="SUPFAM" id="SSF141868">
    <property type="entry name" value="EAL domain-like"/>
    <property type="match status" value="1"/>
</dbReference>
<dbReference type="InterPro" id="IPR000160">
    <property type="entry name" value="GGDEF_dom"/>
</dbReference>
<dbReference type="GO" id="GO:0007165">
    <property type="term" value="P:signal transduction"/>
    <property type="evidence" value="ECO:0007669"/>
    <property type="project" value="InterPro"/>
</dbReference>
<feature type="transmembrane region" description="Helical" evidence="1">
    <location>
        <begin position="273"/>
        <end position="292"/>
    </location>
</feature>
<dbReference type="EMBL" id="JAGQDD010000028">
    <property type="protein sequence ID" value="MBQ0933412.1"/>
    <property type="molecule type" value="Genomic_DNA"/>
</dbReference>
<accession>A0A940YBC6</accession>
<dbReference type="Gene3D" id="3.20.20.450">
    <property type="entry name" value="EAL domain"/>
    <property type="match status" value="1"/>
</dbReference>
<dbReference type="GO" id="GO:0071111">
    <property type="term" value="F:cyclic-guanylate-specific phosphodiesterase activity"/>
    <property type="evidence" value="ECO:0007669"/>
    <property type="project" value="InterPro"/>
</dbReference>
<dbReference type="PANTHER" id="PTHR33121">
    <property type="entry name" value="CYCLIC DI-GMP PHOSPHODIESTERASE PDEF"/>
    <property type="match status" value="1"/>
</dbReference>
<dbReference type="PANTHER" id="PTHR33121:SF71">
    <property type="entry name" value="OXYGEN SENSOR PROTEIN DOSP"/>
    <property type="match status" value="1"/>
</dbReference>
<dbReference type="InterPro" id="IPR050706">
    <property type="entry name" value="Cyclic-di-GMP_PDE-like"/>
</dbReference>
<dbReference type="CDD" id="cd01948">
    <property type="entry name" value="EAL"/>
    <property type="match status" value="1"/>
</dbReference>
<evidence type="ECO:0000259" key="4">
    <source>
        <dbReference type="PROSITE" id="PS50887"/>
    </source>
</evidence>
<evidence type="ECO:0000259" key="2">
    <source>
        <dbReference type="PROSITE" id="PS50883"/>
    </source>
</evidence>
<dbReference type="InterPro" id="IPR029787">
    <property type="entry name" value="Nucleotide_cyclase"/>
</dbReference>
<protein>
    <submittedName>
        <fullName evidence="5">GGDEF domain-containing protein</fullName>
    </submittedName>
</protein>
<dbReference type="Pfam" id="PF00990">
    <property type="entry name" value="GGDEF"/>
    <property type="match status" value="1"/>
</dbReference>
<dbReference type="Proteomes" id="UP000676246">
    <property type="component" value="Unassembled WGS sequence"/>
</dbReference>
<dbReference type="Gene3D" id="6.10.340.10">
    <property type="match status" value="1"/>
</dbReference>
<dbReference type="SMART" id="SM00304">
    <property type="entry name" value="HAMP"/>
    <property type="match status" value="1"/>
</dbReference>